<dbReference type="Gene3D" id="3.40.50.1240">
    <property type="entry name" value="Phosphoglycerate mutase-like"/>
    <property type="match status" value="1"/>
</dbReference>
<keyword evidence="3" id="KW-0547">Nucleotide-binding</keyword>
<feature type="compositionally biased region" description="Polar residues" evidence="6">
    <location>
        <begin position="455"/>
        <end position="465"/>
    </location>
</feature>
<dbReference type="OrthoDB" id="267323at2759"/>
<feature type="compositionally biased region" description="Basic and acidic residues" evidence="6">
    <location>
        <begin position="508"/>
        <end position="526"/>
    </location>
</feature>
<dbReference type="SUPFAM" id="SSF53254">
    <property type="entry name" value="Phosphoglycerate mutase-like"/>
    <property type="match status" value="1"/>
</dbReference>
<reference evidence="8 9" key="1">
    <citation type="journal article" date="2015" name="Genome Biol. Evol.">
        <title>Phylogenomic analyses indicate that early fungi evolved digesting cell walls of algal ancestors of land plants.</title>
        <authorList>
            <person name="Chang Y."/>
            <person name="Wang S."/>
            <person name="Sekimoto S."/>
            <person name="Aerts A.L."/>
            <person name="Choi C."/>
            <person name="Clum A."/>
            <person name="LaButti K.M."/>
            <person name="Lindquist E.A."/>
            <person name="Yee Ngan C."/>
            <person name="Ohm R.A."/>
            <person name="Salamov A.A."/>
            <person name="Grigoriev I.V."/>
            <person name="Spatafora J.W."/>
            <person name="Berbee M.L."/>
        </authorList>
    </citation>
    <scope>NUCLEOTIDE SEQUENCE [LARGE SCALE GENOMIC DNA]</scope>
    <source>
        <strain evidence="8 9">NRRL 1564</strain>
    </source>
</reference>
<dbReference type="InterPro" id="IPR013079">
    <property type="entry name" value="6Phosfructo_kin"/>
</dbReference>
<evidence type="ECO:0000313" key="8">
    <source>
        <dbReference type="EMBL" id="PIA17450.1"/>
    </source>
</evidence>
<dbReference type="AlphaFoldDB" id="A0A2G5BEK8"/>
<dbReference type="GO" id="GO:0004331">
    <property type="term" value="F:fructose-2,6-bisphosphate 2-phosphatase activity"/>
    <property type="evidence" value="ECO:0007669"/>
    <property type="project" value="UniProtKB-EC"/>
</dbReference>
<dbReference type="STRING" id="763665.A0A2G5BEK8"/>
<protein>
    <recommendedName>
        <fullName evidence="2">fructose-2,6-bisphosphate 2-phosphatase</fullName>
        <ecNumber evidence="2">3.1.3.46</ecNumber>
    </recommendedName>
</protein>
<gene>
    <name evidence="8" type="ORF">COEREDRAFT_91829</name>
</gene>
<dbReference type="InterPro" id="IPR003094">
    <property type="entry name" value="6Pfruct_kin"/>
</dbReference>
<feature type="region of interest" description="Disordered" evidence="6">
    <location>
        <begin position="765"/>
        <end position="803"/>
    </location>
</feature>
<dbReference type="Proteomes" id="UP000242474">
    <property type="component" value="Unassembled WGS sequence"/>
</dbReference>
<accession>A0A2G5BEK8</accession>
<dbReference type="Pfam" id="PF00300">
    <property type="entry name" value="His_Phos_1"/>
    <property type="match status" value="1"/>
</dbReference>
<keyword evidence="4" id="KW-0378">Hydrolase</keyword>
<feature type="compositionally biased region" description="Polar residues" evidence="6">
    <location>
        <begin position="791"/>
        <end position="803"/>
    </location>
</feature>
<sequence>MLAGGTRIVVVMVGLPARGKTYISYKVSRYLAWLGVNCRVFNVGEYRRKLVGAKLDHTFFDPHNSVAISQRLNCATHALQDMFEWFEAVHSGVAIYDATNSTRSRRKMIMDECSQQGVDVMFCESWCDDSDLIDLNIREVKRTSPDYKGVKDIDSVMEDFRRRIDHYSEVYEPVGGDGTRPLAKGKYPLPPTSPTIEDYDEQLVSYVRKINVGSRMVINRITSYLESRIVYFMMNIHIAPRSVLFSRHGESLYNLDQRLGGDPSLSPNGRKYAEALPGLISRLLGDEPLTIWTSTLKRTAETAAGLPYKKLQWKALDELEAGLCDGLTYEDVEREYPEEYAMRDENKFEFRYRGGESYRDVVLRLEPVIMELERQQNIMIISHQAVLRCIYAYFLDIGPEELPYLKIPLHTVMKLTWTAYGCDIQMYKIDIDAVDTHRAKPKTLKRGGTIKGMTSGESSNVSRPDSATPAEISRPAAASPPAKELLAVRTIKREAEYRSPSAVSDTWDVDKEWEPSEDVSSSKEGSETPLPTPPVTHTPPSVQRDFLPNRPLDTGTDAMESAFQAACISADSAAIESNSSMPGMDVEGVQSKLSISGGHEQGSCDGHNAGHVWPSQISPSETRRSSRVSTPVQQLSVDTSSKSSLPATHSYPGRSNPRNGSPVYLSPGDFATSFEMHQLCGKGGGVHSRSHSLSPSPGMSDPTLQHAHQRHPRLANQKIDQLHVAGHGDVDIVETTPTITLRYSSNIPANVRKETAALRNELVGIENEDTASDDSSSERASCQCRDATGSVAAQPTTNDVAEN</sequence>
<dbReference type="EC" id="3.1.3.46" evidence="2"/>
<keyword evidence="9" id="KW-1185">Reference proteome</keyword>
<name>A0A2G5BEK8_COERN</name>
<feature type="region of interest" description="Disordered" evidence="6">
    <location>
        <begin position="497"/>
        <end position="556"/>
    </location>
</feature>
<feature type="domain" description="6-phosphofructo-2-kinase" evidence="7">
    <location>
        <begin position="196"/>
        <end position="240"/>
    </location>
</feature>
<feature type="compositionally biased region" description="Polar residues" evidence="6">
    <location>
        <begin position="627"/>
        <end position="647"/>
    </location>
</feature>
<comment type="similarity">
    <text evidence="1">In the C-terminal section; belongs to the phosphoglycerate mutase family.</text>
</comment>
<dbReference type="Pfam" id="PF01591">
    <property type="entry name" value="6PF2K"/>
    <property type="match status" value="2"/>
</dbReference>
<feature type="domain" description="6-phosphofructo-2-kinase" evidence="7">
    <location>
        <begin position="6"/>
        <end position="175"/>
    </location>
</feature>
<dbReference type="PANTHER" id="PTHR10606">
    <property type="entry name" value="6-PHOSPHOFRUCTO-2-KINASE/FRUCTOSE-2,6-BISPHOSPHATASE"/>
    <property type="match status" value="1"/>
</dbReference>
<feature type="region of interest" description="Disordered" evidence="6">
    <location>
        <begin position="443"/>
        <end position="481"/>
    </location>
</feature>
<evidence type="ECO:0000256" key="2">
    <source>
        <dbReference type="ARBA" id="ARBA00013067"/>
    </source>
</evidence>
<dbReference type="SUPFAM" id="SSF52540">
    <property type="entry name" value="P-loop containing nucleoside triphosphate hydrolases"/>
    <property type="match status" value="1"/>
</dbReference>
<dbReference type="GO" id="GO:0006003">
    <property type="term" value="P:fructose 2,6-bisphosphate metabolic process"/>
    <property type="evidence" value="ECO:0007669"/>
    <property type="project" value="InterPro"/>
</dbReference>
<dbReference type="FunFam" id="3.40.50.1240:FF:000005">
    <property type="entry name" value="GpmB, Fructose-2,6-bisphosphatase"/>
    <property type="match status" value="1"/>
</dbReference>
<dbReference type="FunFam" id="3.40.50.300:FF:000644">
    <property type="entry name" value="GpmB, Fructose-2,6-bisphosphatase"/>
    <property type="match status" value="1"/>
</dbReference>
<dbReference type="GO" id="GO:0006000">
    <property type="term" value="P:fructose metabolic process"/>
    <property type="evidence" value="ECO:0007669"/>
    <property type="project" value="InterPro"/>
</dbReference>
<dbReference type="PANTHER" id="PTHR10606:SF44">
    <property type="entry name" value="6-PHOSPHOFRUCTO 2-KINASE_FRUCTOSE 2,6-BISPHOSPHATASE LONG FORM"/>
    <property type="match status" value="1"/>
</dbReference>
<dbReference type="CDD" id="cd07067">
    <property type="entry name" value="HP_PGM_like"/>
    <property type="match status" value="1"/>
</dbReference>
<feature type="region of interest" description="Disordered" evidence="6">
    <location>
        <begin position="595"/>
        <end position="666"/>
    </location>
</feature>
<dbReference type="InterPro" id="IPR029033">
    <property type="entry name" value="His_PPase_superfam"/>
</dbReference>
<proteinExistence type="inferred from homology"/>
<organism evidence="8 9">
    <name type="scientific">Coemansia reversa (strain ATCC 12441 / NRRL 1564)</name>
    <dbReference type="NCBI Taxonomy" id="763665"/>
    <lineage>
        <taxon>Eukaryota</taxon>
        <taxon>Fungi</taxon>
        <taxon>Fungi incertae sedis</taxon>
        <taxon>Zoopagomycota</taxon>
        <taxon>Kickxellomycotina</taxon>
        <taxon>Kickxellomycetes</taxon>
        <taxon>Kickxellales</taxon>
        <taxon>Kickxellaceae</taxon>
        <taxon>Coemansia</taxon>
    </lineage>
</organism>
<dbReference type="GO" id="GO:0005524">
    <property type="term" value="F:ATP binding"/>
    <property type="evidence" value="ECO:0007669"/>
    <property type="project" value="UniProtKB-KW"/>
</dbReference>
<evidence type="ECO:0000256" key="1">
    <source>
        <dbReference type="ARBA" id="ARBA00008408"/>
    </source>
</evidence>
<dbReference type="EMBL" id="KZ303494">
    <property type="protein sequence ID" value="PIA17450.1"/>
    <property type="molecule type" value="Genomic_DNA"/>
</dbReference>
<evidence type="ECO:0000256" key="5">
    <source>
        <dbReference type="ARBA" id="ARBA00022840"/>
    </source>
</evidence>
<dbReference type="SMART" id="SM00855">
    <property type="entry name" value="PGAM"/>
    <property type="match status" value="1"/>
</dbReference>
<keyword evidence="5" id="KW-0067">ATP-binding</keyword>
<dbReference type="GO" id="GO:0003873">
    <property type="term" value="F:6-phosphofructo-2-kinase activity"/>
    <property type="evidence" value="ECO:0007669"/>
    <property type="project" value="InterPro"/>
</dbReference>
<feature type="region of interest" description="Disordered" evidence="6">
    <location>
        <begin position="681"/>
        <end position="705"/>
    </location>
</feature>
<dbReference type="PRINTS" id="PR00991">
    <property type="entry name" value="6PFRUCTKNASE"/>
</dbReference>
<evidence type="ECO:0000256" key="3">
    <source>
        <dbReference type="ARBA" id="ARBA00022741"/>
    </source>
</evidence>
<evidence type="ECO:0000313" key="9">
    <source>
        <dbReference type="Proteomes" id="UP000242474"/>
    </source>
</evidence>
<evidence type="ECO:0000259" key="7">
    <source>
        <dbReference type="Pfam" id="PF01591"/>
    </source>
</evidence>
<dbReference type="InterPro" id="IPR027417">
    <property type="entry name" value="P-loop_NTPase"/>
</dbReference>
<evidence type="ECO:0000256" key="6">
    <source>
        <dbReference type="SAM" id="MobiDB-lite"/>
    </source>
</evidence>
<dbReference type="Gene3D" id="3.40.50.300">
    <property type="entry name" value="P-loop containing nucleotide triphosphate hydrolases"/>
    <property type="match status" value="1"/>
</dbReference>
<dbReference type="GO" id="GO:0005829">
    <property type="term" value="C:cytosol"/>
    <property type="evidence" value="ECO:0007669"/>
    <property type="project" value="TreeGrafter"/>
</dbReference>
<dbReference type="InterPro" id="IPR013078">
    <property type="entry name" value="His_Pase_superF_clade-1"/>
</dbReference>
<evidence type="ECO:0000256" key="4">
    <source>
        <dbReference type="ARBA" id="ARBA00022801"/>
    </source>
</evidence>